<dbReference type="RefSeq" id="WP_138405057.1">
    <property type="nucleotide sequence ID" value="NZ_VBSP01000035.1"/>
</dbReference>
<evidence type="ECO:0000256" key="5">
    <source>
        <dbReference type="ARBA" id="ARBA00022692"/>
    </source>
</evidence>
<evidence type="ECO:0000256" key="1">
    <source>
        <dbReference type="ARBA" id="ARBA00004651"/>
    </source>
</evidence>
<dbReference type="EMBL" id="VBSP01000035">
    <property type="protein sequence ID" value="TLQ40173.1"/>
    <property type="molecule type" value="Genomic_DNA"/>
</dbReference>
<evidence type="ECO:0000256" key="3">
    <source>
        <dbReference type="ARBA" id="ARBA00022448"/>
    </source>
</evidence>
<comment type="caution">
    <text evidence="9">The sequence shown here is derived from an EMBL/GenBank/DDBJ whole genome shotgun (WGS) entry which is preliminary data.</text>
</comment>
<evidence type="ECO:0000313" key="10">
    <source>
        <dbReference type="Proteomes" id="UP000306420"/>
    </source>
</evidence>
<dbReference type="OrthoDB" id="9793390at2"/>
<keyword evidence="6 8" id="KW-1133">Transmembrane helix</keyword>
<accession>A0A5R9DYD9</accession>
<dbReference type="PANTHER" id="PTHR21716">
    <property type="entry name" value="TRANSMEMBRANE PROTEIN"/>
    <property type="match status" value="1"/>
</dbReference>
<keyword evidence="4" id="KW-1003">Cell membrane</keyword>
<evidence type="ECO:0000256" key="7">
    <source>
        <dbReference type="ARBA" id="ARBA00023136"/>
    </source>
</evidence>
<comment type="subcellular location">
    <subcellularLocation>
        <location evidence="1">Cell membrane</location>
        <topology evidence="1">Multi-pass membrane protein</topology>
    </subcellularLocation>
</comment>
<dbReference type="Proteomes" id="UP000306420">
    <property type="component" value="Unassembled WGS sequence"/>
</dbReference>
<feature type="transmembrane region" description="Helical" evidence="8">
    <location>
        <begin position="20"/>
        <end position="41"/>
    </location>
</feature>
<keyword evidence="7 8" id="KW-0472">Membrane</keyword>
<gene>
    <name evidence="9" type="ORF">FEZ33_09020</name>
</gene>
<name>A0A5R9DYD9_9LACT</name>
<dbReference type="GO" id="GO:0005886">
    <property type="term" value="C:plasma membrane"/>
    <property type="evidence" value="ECO:0007669"/>
    <property type="project" value="UniProtKB-SubCell"/>
</dbReference>
<sequence length="402" mass="44876">MTDNKRNEKRKESWFVSQFLNNQFVIFLFNTLLILLIILIFTRVAYLFTPIVTFVNLVAFPIVAAGILYYLFSPFVAQLIQRGVSRNISIWIIFIIIIALISWGISTLIPLLREQATTFVENIPNYQASLMETIESLPIDLESGFIDPNITEFFANIDWNSITDQLNTIITSTFGGLGSVMGTVAQLVTGLITMPVLLYYLLLEGYKIPQYILYHVPDKYRPKVGRILFKSNHQISQYIRGQILVALVVGVIFAIGYSIIGLDYAISLSVIAGIFNIIPYLGSIMAVVPALIIGLLISPYMFIKVLIVVAIEQLLEGRFVSPQILGNNLKIHPVTILLVLLGAGRLFGLSGVILGVPGYAVIKVIVTELYNTFRESSGLFEEEYEVETLAPEVIASPVEEKE</sequence>
<dbReference type="GO" id="GO:0055085">
    <property type="term" value="P:transmembrane transport"/>
    <property type="evidence" value="ECO:0007669"/>
    <property type="project" value="TreeGrafter"/>
</dbReference>
<evidence type="ECO:0000256" key="4">
    <source>
        <dbReference type="ARBA" id="ARBA00022475"/>
    </source>
</evidence>
<keyword evidence="5 8" id="KW-0812">Transmembrane</keyword>
<feature type="transmembrane region" description="Helical" evidence="8">
    <location>
        <begin position="238"/>
        <end position="260"/>
    </location>
</feature>
<feature type="transmembrane region" description="Helical" evidence="8">
    <location>
        <begin position="47"/>
        <end position="72"/>
    </location>
</feature>
<dbReference type="Pfam" id="PF01594">
    <property type="entry name" value="AI-2E_transport"/>
    <property type="match status" value="1"/>
</dbReference>
<evidence type="ECO:0000256" key="2">
    <source>
        <dbReference type="ARBA" id="ARBA00009773"/>
    </source>
</evidence>
<evidence type="ECO:0000313" key="9">
    <source>
        <dbReference type="EMBL" id="TLQ40173.1"/>
    </source>
</evidence>
<feature type="transmembrane region" description="Helical" evidence="8">
    <location>
        <begin position="290"/>
        <end position="311"/>
    </location>
</feature>
<dbReference type="PANTHER" id="PTHR21716:SF53">
    <property type="entry name" value="PERMEASE PERM-RELATED"/>
    <property type="match status" value="1"/>
</dbReference>
<feature type="transmembrane region" description="Helical" evidence="8">
    <location>
        <begin position="84"/>
        <end position="105"/>
    </location>
</feature>
<feature type="transmembrane region" description="Helical" evidence="8">
    <location>
        <begin position="184"/>
        <end position="203"/>
    </location>
</feature>
<feature type="transmembrane region" description="Helical" evidence="8">
    <location>
        <begin position="266"/>
        <end position="283"/>
    </location>
</feature>
<dbReference type="InterPro" id="IPR002549">
    <property type="entry name" value="AI-2E-like"/>
</dbReference>
<proteinExistence type="inferred from homology"/>
<evidence type="ECO:0000256" key="8">
    <source>
        <dbReference type="SAM" id="Phobius"/>
    </source>
</evidence>
<keyword evidence="3" id="KW-0813">Transport</keyword>
<comment type="similarity">
    <text evidence="2">Belongs to the autoinducer-2 exporter (AI-2E) (TC 2.A.86) family.</text>
</comment>
<protein>
    <submittedName>
        <fullName evidence="9">AI-2E family transporter</fullName>
    </submittedName>
</protein>
<organism evidence="9 10">
    <name type="scientific">Ruoffia tabacinasalis</name>
    <dbReference type="NCBI Taxonomy" id="87458"/>
    <lineage>
        <taxon>Bacteria</taxon>
        <taxon>Bacillati</taxon>
        <taxon>Bacillota</taxon>
        <taxon>Bacilli</taxon>
        <taxon>Lactobacillales</taxon>
        <taxon>Aerococcaceae</taxon>
        <taxon>Ruoffia</taxon>
    </lineage>
</organism>
<evidence type="ECO:0000256" key="6">
    <source>
        <dbReference type="ARBA" id="ARBA00022989"/>
    </source>
</evidence>
<reference evidence="9 10" key="1">
    <citation type="submission" date="2019-05" db="EMBL/GenBank/DDBJ databases">
        <title>The metagenome of a microbial culture collection derived from dairy environment covers the genomic content of the human microbiome.</title>
        <authorList>
            <person name="Roder T."/>
            <person name="Wuthrich D."/>
            <person name="Sattari Z."/>
            <person name="Von Ah U."/>
            <person name="Bar C."/>
            <person name="Ronchi F."/>
            <person name="Macpherson A.J."/>
            <person name="Ganal-Vonarburg S.C."/>
            <person name="Bruggmann R."/>
            <person name="Vergeres G."/>
        </authorList>
    </citation>
    <scope>NUCLEOTIDE SEQUENCE [LARGE SCALE GENOMIC DNA]</scope>
    <source>
        <strain evidence="9 10">FAM 24227</strain>
    </source>
</reference>
<feature type="transmembrane region" description="Helical" evidence="8">
    <location>
        <begin position="331"/>
        <end position="356"/>
    </location>
</feature>
<dbReference type="AlphaFoldDB" id="A0A5R9DYD9"/>